<dbReference type="OrthoDB" id="1665995at2"/>
<protein>
    <recommendedName>
        <fullName evidence="4">Phage protein, HK97 gp10 family</fullName>
    </recommendedName>
</protein>
<dbReference type="Proteomes" id="UP000007887">
    <property type="component" value="Chromosome"/>
</dbReference>
<proteinExistence type="predicted"/>
<accession>I0GQ03</accession>
<gene>
    <name evidence="2" type="ordered locus">SELR_11320</name>
</gene>
<dbReference type="RefSeq" id="WP_014424277.1">
    <property type="nucleotide sequence ID" value="NC_017068.1"/>
</dbReference>
<dbReference type="HOGENOM" id="CLU_1915658_0_0_9"/>
<dbReference type="PATRIC" id="fig|927704.6.peg.1166"/>
<dbReference type="KEGG" id="sri:SELR_11320"/>
<evidence type="ECO:0008006" key="4">
    <source>
        <dbReference type="Google" id="ProtNLM"/>
    </source>
</evidence>
<dbReference type="EMBL" id="AP012292">
    <property type="protein sequence ID" value="BAL82840.1"/>
    <property type="molecule type" value="Genomic_DNA"/>
</dbReference>
<feature type="region of interest" description="Disordered" evidence="1">
    <location>
        <begin position="1"/>
        <end position="21"/>
    </location>
</feature>
<organism evidence="2 3">
    <name type="scientific">Selenomonas ruminantium subsp. lactilytica (strain NBRC 103574 / TAM6421)</name>
    <dbReference type="NCBI Taxonomy" id="927704"/>
    <lineage>
        <taxon>Bacteria</taxon>
        <taxon>Bacillati</taxon>
        <taxon>Bacillota</taxon>
        <taxon>Negativicutes</taxon>
        <taxon>Selenomonadales</taxon>
        <taxon>Selenomonadaceae</taxon>
        <taxon>Selenomonas</taxon>
    </lineage>
</organism>
<evidence type="ECO:0000313" key="3">
    <source>
        <dbReference type="Proteomes" id="UP000007887"/>
    </source>
</evidence>
<sequence>MGRQRKNHYRDKSFSRGHVSTAKTEQVLKELGNHVLDAAKTALGQAAEAVVRDAKSRCPVYAGHKKNGRTYMAAGVNPGALRDSIKAEPNSKGTVYKISADAKSKDGFLYGQIVEFSPRVNRPFLYPALEANREMVIRSVSDAIRQAIARGR</sequence>
<reference evidence="2 3" key="1">
    <citation type="submission" date="2011-10" db="EMBL/GenBank/DDBJ databases">
        <title>Whole genome sequence of Selenomonas ruminantium subsp. lactilytica TAM6421.</title>
        <authorList>
            <person name="Oguchi A."/>
            <person name="Ankai A."/>
            <person name="Kaneko J."/>
            <person name="Yamada-Narita S."/>
            <person name="Fukui S."/>
            <person name="Takahashi M."/>
            <person name="Onodera T."/>
            <person name="Kojima S."/>
            <person name="Fushimi T."/>
            <person name="Abe N."/>
            <person name="Kamio Y."/>
            <person name="Yamazaki S."/>
            <person name="Fujita N."/>
        </authorList>
    </citation>
    <scope>NUCLEOTIDE SEQUENCE [LARGE SCALE GENOMIC DNA]</scope>
    <source>
        <strain evidence="3">NBRC 103574 / TAM6421</strain>
    </source>
</reference>
<dbReference type="AlphaFoldDB" id="I0GQ03"/>
<name>I0GQ03_SELRL</name>
<dbReference type="InterPro" id="IPR010064">
    <property type="entry name" value="HK97-gp10_tail"/>
</dbReference>
<evidence type="ECO:0000313" key="2">
    <source>
        <dbReference type="EMBL" id="BAL82840.1"/>
    </source>
</evidence>
<evidence type="ECO:0000256" key="1">
    <source>
        <dbReference type="SAM" id="MobiDB-lite"/>
    </source>
</evidence>
<dbReference type="Pfam" id="PF04883">
    <property type="entry name" value="HK97-gp10_like"/>
    <property type="match status" value="1"/>
</dbReference>